<organism evidence="4 5">
    <name type="scientific">Bifidobacterium catulorum</name>
    <dbReference type="NCBI Taxonomy" id="1630173"/>
    <lineage>
        <taxon>Bacteria</taxon>
        <taxon>Bacillati</taxon>
        <taxon>Actinomycetota</taxon>
        <taxon>Actinomycetes</taxon>
        <taxon>Bifidobacteriales</taxon>
        <taxon>Bifidobacteriaceae</taxon>
        <taxon>Bifidobacterium</taxon>
    </lineage>
</organism>
<name>A0A2U2MTW1_9BIFI</name>
<dbReference type="SUPFAM" id="SSF75217">
    <property type="entry name" value="alpha/beta knot"/>
    <property type="match status" value="1"/>
</dbReference>
<dbReference type="GO" id="GO:0008173">
    <property type="term" value="F:RNA methyltransferase activity"/>
    <property type="evidence" value="ECO:0007669"/>
    <property type="project" value="InterPro"/>
</dbReference>
<dbReference type="RefSeq" id="WP_109136887.1">
    <property type="nucleotide sequence ID" value="NZ_QFFN01000005.1"/>
</dbReference>
<sequence>MPLTKGTLDNPNAGRIRRIADLARAKTRRKTGRMLVEAPQAVREAIACRPDLVEDLYVEIDEDGNTASARAAEIVADVLGREARGEGVGQERIYVHYVTPRVMAAISTDAQGIAATAQTGDLAGDLTGWAPPRGGDAAGGNGPMVAAFWQVRDPGNAGTVIRTADAAGADAVVFVDECVDPLGPKVVRSTAGSLYHIPVLRASVDEFLEWSERHGLHVVAADVRGTESTPPTSLADIVRPADGDVPDWAKAGPGRAVLFGNEARGLDDDLLDRCEGIVSIPIYGRAESLNLATSASVLLYALAMSSHVRTM</sequence>
<feature type="domain" description="tRNA/rRNA methyltransferase SpoU type" evidence="3">
    <location>
        <begin position="145"/>
        <end position="300"/>
    </location>
</feature>
<dbReference type="AlphaFoldDB" id="A0A2U2MTW1"/>
<reference evidence="4 5" key="1">
    <citation type="journal article" date="2018" name="Int. J. Syst. Evol. Microbiol.">
        <title>Bifidobacterium catulorum sp. nov., a novel taxon from the faeces of the baby common marmoset (Callithrix jacchus).</title>
        <authorList>
            <person name="Modesto M."/>
            <person name="Michelini S."/>
            <person name="Oki K."/>
            <person name="Biavati B."/>
            <person name="Watanabe K."/>
            <person name="Mattarelli P."/>
        </authorList>
    </citation>
    <scope>NUCLEOTIDE SEQUENCE [LARGE SCALE GENOMIC DNA]</scope>
    <source>
        <strain evidence="4 5">MRM 8.19</strain>
    </source>
</reference>
<evidence type="ECO:0000259" key="3">
    <source>
        <dbReference type="Pfam" id="PF00588"/>
    </source>
</evidence>
<comment type="caution">
    <text evidence="4">The sequence shown here is derived from an EMBL/GenBank/DDBJ whole genome shotgun (WGS) entry which is preliminary data.</text>
</comment>
<dbReference type="GO" id="GO:0032259">
    <property type="term" value="P:methylation"/>
    <property type="evidence" value="ECO:0007669"/>
    <property type="project" value="UniProtKB-KW"/>
</dbReference>
<dbReference type="InterPro" id="IPR051259">
    <property type="entry name" value="rRNA_Methyltransferase"/>
</dbReference>
<dbReference type="InterPro" id="IPR029026">
    <property type="entry name" value="tRNA_m1G_MTases_N"/>
</dbReference>
<dbReference type="Pfam" id="PF00588">
    <property type="entry name" value="SpoU_methylase"/>
    <property type="match status" value="1"/>
</dbReference>
<dbReference type="PANTHER" id="PTHR43191">
    <property type="entry name" value="RRNA METHYLTRANSFERASE 3"/>
    <property type="match status" value="1"/>
</dbReference>
<dbReference type="EMBL" id="QFFN01000005">
    <property type="protein sequence ID" value="PWG60254.1"/>
    <property type="molecule type" value="Genomic_DNA"/>
</dbReference>
<keyword evidence="5" id="KW-1185">Reference proteome</keyword>
<keyword evidence="1 4" id="KW-0489">Methyltransferase</keyword>
<protein>
    <submittedName>
        <fullName evidence="4">rRNA methyltransferase</fullName>
    </submittedName>
</protein>
<gene>
    <name evidence="4" type="ORF">DF200_03355</name>
</gene>
<dbReference type="GO" id="GO:0003723">
    <property type="term" value="F:RNA binding"/>
    <property type="evidence" value="ECO:0007669"/>
    <property type="project" value="InterPro"/>
</dbReference>
<dbReference type="Gene3D" id="3.40.1280.10">
    <property type="match status" value="1"/>
</dbReference>
<evidence type="ECO:0000313" key="4">
    <source>
        <dbReference type="EMBL" id="PWG60254.1"/>
    </source>
</evidence>
<proteinExistence type="predicted"/>
<evidence type="ECO:0000313" key="5">
    <source>
        <dbReference type="Proteomes" id="UP000245753"/>
    </source>
</evidence>
<keyword evidence="2 4" id="KW-0808">Transferase</keyword>
<dbReference type="GO" id="GO:0006396">
    <property type="term" value="P:RNA processing"/>
    <property type="evidence" value="ECO:0007669"/>
    <property type="project" value="InterPro"/>
</dbReference>
<dbReference type="InterPro" id="IPR029064">
    <property type="entry name" value="Ribosomal_eL30-like_sf"/>
</dbReference>
<dbReference type="PANTHER" id="PTHR43191:SF2">
    <property type="entry name" value="RRNA METHYLTRANSFERASE 3, MITOCHONDRIAL"/>
    <property type="match status" value="1"/>
</dbReference>
<dbReference type="OrthoDB" id="9794400at2"/>
<dbReference type="Proteomes" id="UP000245753">
    <property type="component" value="Unassembled WGS sequence"/>
</dbReference>
<dbReference type="Gene3D" id="3.30.1330.30">
    <property type="match status" value="1"/>
</dbReference>
<dbReference type="InterPro" id="IPR029028">
    <property type="entry name" value="Alpha/beta_knot_MTases"/>
</dbReference>
<evidence type="ECO:0000256" key="1">
    <source>
        <dbReference type="ARBA" id="ARBA00022603"/>
    </source>
</evidence>
<evidence type="ECO:0000256" key="2">
    <source>
        <dbReference type="ARBA" id="ARBA00022679"/>
    </source>
</evidence>
<accession>A0A2U2MTW1</accession>
<dbReference type="InterPro" id="IPR001537">
    <property type="entry name" value="SpoU_MeTrfase"/>
</dbReference>
<dbReference type="CDD" id="cd18095">
    <property type="entry name" value="SpoU-like_rRNA-MTase"/>
    <property type="match status" value="1"/>
</dbReference>